<sequence length="96" mass="10290">MRLLLKILAAPLIVALALLVWICSGLLYCTAFIFGLAGTLVAVLGVAVLVTYSVQNGIILLVIAFLVSPMGLPMAAAWLLGKLQALRYTIQDWIYG</sequence>
<evidence type="ECO:0000313" key="2">
    <source>
        <dbReference type="EMBL" id="CUP44182.1"/>
    </source>
</evidence>
<evidence type="ECO:0000256" key="1">
    <source>
        <dbReference type="SAM" id="Phobius"/>
    </source>
</evidence>
<dbReference type="Pfam" id="PF18956">
    <property type="entry name" value="DUF5699"/>
    <property type="match status" value="1"/>
</dbReference>
<gene>
    <name evidence="2" type="ORF">ERS852411_03142</name>
    <name evidence="4" type="ORF">GKE97_23225</name>
    <name evidence="3" type="ORF">PNE06_21065</name>
</gene>
<reference evidence="4 6" key="2">
    <citation type="journal article" date="2019" name="Nat. Med.">
        <title>A library of human gut bacterial isolates paired with longitudinal multiomics data enables mechanistic microbiome research.</title>
        <authorList>
            <person name="Poyet M."/>
            <person name="Groussin M."/>
            <person name="Gibbons S.M."/>
            <person name="Avila-Pacheco J."/>
            <person name="Jiang X."/>
            <person name="Kearney S.M."/>
            <person name="Perrotta A.R."/>
            <person name="Berdy B."/>
            <person name="Zhao S."/>
            <person name="Lieberman T.D."/>
            <person name="Swanson P.K."/>
            <person name="Smith M."/>
            <person name="Roesemann S."/>
            <person name="Alexander J.E."/>
            <person name="Rich S.A."/>
            <person name="Livny J."/>
            <person name="Vlamakis H."/>
            <person name="Clish C."/>
            <person name="Bullock K."/>
            <person name="Deik A."/>
            <person name="Scott J."/>
            <person name="Pierce K.A."/>
            <person name="Xavier R.J."/>
            <person name="Alm E.J."/>
        </authorList>
    </citation>
    <scope>NUCLEOTIDE SEQUENCE [LARGE SCALE GENOMIC DNA]</scope>
    <source>
        <strain evidence="4 6">BIOML-A2</strain>
    </source>
</reference>
<dbReference type="EMBL" id="JAQLWV010000048">
    <property type="protein sequence ID" value="MDB7935581.1"/>
    <property type="molecule type" value="Genomic_DNA"/>
</dbReference>
<evidence type="ECO:0000313" key="3">
    <source>
        <dbReference type="EMBL" id="MDB7935581.1"/>
    </source>
</evidence>
<dbReference type="InterPro" id="IPR043753">
    <property type="entry name" value="DUF5699"/>
</dbReference>
<name>A0A174VZR9_FLAPL</name>
<feature type="transmembrane region" description="Helical" evidence="1">
    <location>
        <begin position="7"/>
        <end position="27"/>
    </location>
</feature>
<dbReference type="Proteomes" id="UP000095746">
    <property type="component" value="Unassembled WGS sequence"/>
</dbReference>
<feature type="transmembrane region" description="Helical" evidence="1">
    <location>
        <begin position="33"/>
        <end position="52"/>
    </location>
</feature>
<dbReference type="RefSeq" id="WP_009259707.1">
    <property type="nucleotide sequence ID" value="NZ_BAABXT010000001.1"/>
</dbReference>
<dbReference type="AlphaFoldDB" id="A0A174VZR9"/>
<dbReference type="EMBL" id="CYZT01000359">
    <property type="protein sequence ID" value="CUP44182.1"/>
    <property type="molecule type" value="Genomic_DNA"/>
</dbReference>
<protein>
    <submittedName>
        <fullName evidence="3">CD1845 family protein</fullName>
    </submittedName>
    <submittedName>
        <fullName evidence="4">Succinate dehydrogenase</fullName>
    </submittedName>
</protein>
<dbReference type="Proteomes" id="UP000434475">
    <property type="component" value="Unassembled WGS sequence"/>
</dbReference>
<feature type="transmembrane region" description="Helical" evidence="1">
    <location>
        <begin position="59"/>
        <end position="80"/>
    </location>
</feature>
<reference evidence="3" key="3">
    <citation type="submission" date="2023-01" db="EMBL/GenBank/DDBJ databases">
        <title>Human gut microbiome strain richness.</title>
        <authorList>
            <person name="Chen-Liaw A."/>
        </authorList>
    </citation>
    <scope>NUCLEOTIDE SEQUENCE</scope>
    <source>
        <strain evidence="3">1001287st1_F4_1001285I_161205</strain>
    </source>
</reference>
<evidence type="ECO:0000313" key="5">
    <source>
        <dbReference type="Proteomes" id="UP000095746"/>
    </source>
</evidence>
<keyword evidence="1" id="KW-0812">Transmembrane</keyword>
<evidence type="ECO:0000313" key="4">
    <source>
        <dbReference type="EMBL" id="MSB22380.1"/>
    </source>
</evidence>
<reference evidence="2 5" key="1">
    <citation type="submission" date="2015-09" db="EMBL/GenBank/DDBJ databases">
        <authorList>
            <consortium name="Pathogen Informatics"/>
        </authorList>
    </citation>
    <scope>NUCLEOTIDE SEQUENCE [LARGE SCALE GENOMIC DNA]</scope>
    <source>
        <strain evidence="2 5">2789STDY5608854</strain>
    </source>
</reference>
<evidence type="ECO:0000313" key="6">
    <source>
        <dbReference type="Proteomes" id="UP000434475"/>
    </source>
</evidence>
<keyword evidence="1" id="KW-0472">Membrane</keyword>
<keyword evidence="1" id="KW-1133">Transmembrane helix</keyword>
<organism evidence="4 6">
    <name type="scientific">Flavonifractor plautii</name>
    <name type="common">Fusobacterium plautii</name>
    <dbReference type="NCBI Taxonomy" id="292800"/>
    <lineage>
        <taxon>Bacteria</taxon>
        <taxon>Bacillati</taxon>
        <taxon>Bacillota</taxon>
        <taxon>Clostridia</taxon>
        <taxon>Eubacteriales</taxon>
        <taxon>Oscillospiraceae</taxon>
        <taxon>Flavonifractor</taxon>
    </lineage>
</organism>
<dbReference type="EMBL" id="WKPR01000038">
    <property type="protein sequence ID" value="MSB22380.1"/>
    <property type="molecule type" value="Genomic_DNA"/>
</dbReference>
<proteinExistence type="predicted"/>
<dbReference type="Proteomes" id="UP001211173">
    <property type="component" value="Unassembled WGS sequence"/>
</dbReference>
<accession>A0A174VZR9</accession>